<feature type="non-terminal residue" evidence="2">
    <location>
        <position position="1"/>
    </location>
</feature>
<evidence type="ECO:0000256" key="1">
    <source>
        <dbReference type="SAM" id="MobiDB-lite"/>
    </source>
</evidence>
<name>A0A1J1HQK9_9DIPT</name>
<dbReference type="EMBL" id="CVRI01000014">
    <property type="protein sequence ID" value="CRK89668.1"/>
    <property type="molecule type" value="Genomic_DNA"/>
</dbReference>
<dbReference type="AlphaFoldDB" id="A0A1J1HQK9"/>
<feature type="compositionally biased region" description="Low complexity" evidence="1">
    <location>
        <begin position="44"/>
        <end position="63"/>
    </location>
</feature>
<organism evidence="2 3">
    <name type="scientific">Clunio marinus</name>
    <dbReference type="NCBI Taxonomy" id="568069"/>
    <lineage>
        <taxon>Eukaryota</taxon>
        <taxon>Metazoa</taxon>
        <taxon>Ecdysozoa</taxon>
        <taxon>Arthropoda</taxon>
        <taxon>Hexapoda</taxon>
        <taxon>Insecta</taxon>
        <taxon>Pterygota</taxon>
        <taxon>Neoptera</taxon>
        <taxon>Endopterygota</taxon>
        <taxon>Diptera</taxon>
        <taxon>Nematocera</taxon>
        <taxon>Chironomoidea</taxon>
        <taxon>Chironomidae</taxon>
        <taxon>Clunio</taxon>
    </lineage>
</organism>
<feature type="region of interest" description="Disordered" evidence="1">
    <location>
        <begin position="36"/>
        <end position="132"/>
    </location>
</feature>
<evidence type="ECO:0000313" key="2">
    <source>
        <dbReference type="EMBL" id="CRK89668.1"/>
    </source>
</evidence>
<gene>
    <name evidence="2" type="ORF">CLUMA_CG003420</name>
</gene>
<evidence type="ECO:0000313" key="3">
    <source>
        <dbReference type="Proteomes" id="UP000183832"/>
    </source>
</evidence>
<feature type="compositionally biased region" description="Low complexity" evidence="1">
    <location>
        <begin position="112"/>
        <end position="130"/>
    </location>
</feature>
<dbReference type="Proteomes" id="UP000183832">
    <property type="component" value="Unassembled WGS sequence"/>
</dbReference>
<proteinExistence type="predicted"/>
<keyword evidence="3" id="KW-1185">Reference proteome</keyword>
<feature type="compositionally biased region" description="Polar residues" evidence="1">
    <location>
        <begin position="71"/>
        <end position="83"/>
    </location>
</feature>
<accession>A0A1J1HQK9</accession>
<sequence length="157" mass="17600">NCCQDFNNESSDEFTSKLKSTNSSFCLLRHNRNITQPMRGNERSSSGASILPYSYSSSSTSNSIMHEKSTDSTILPLSSGTTSRNKEDISRQKSPIFNRRRASSITLARTIPSFAPNPSSNASQPAHNPNDLYRYIKNDEQQRQNVQSWNETSQSGR</sequence>
<protein>
    <submittedName>
        <fullName evidence="2">CLUMA_CG003420, isoform A</fullName>
    </submittedName>
</protein>
<reference evidence="2 3" key="1">
    <citation type="submission" date="2015-04" db="EMBL/GenBank/DDBJ databases">
        <authorList>
            <person name="Syromyatnikov M.Y."/>
            <person name="Popov V.N."/>
        </authorList>
    </citation>
    <scope>NUCLEOTIDE SEQUENCE [LARGE SCALE GENOMIC DNA]</scope>
</reference>